<dbReference type="Proteomes" id="UP001329825">
    <property type="component" value="Chromosome 6"/>
</dbReference>
<reference evidence="1 2" key="1">
    <citation type="submission" date="2024-01" db="EMBL/GenBank/DDBJ databases">
        <title>Comparative genomics of Cryptococcus and Kwoniella reveals pathogenesis evolution and contrasting modes of karyotype evolution via chromosome fusion or intercentromeric recombination.</title>
        <authorList>
            <person name="Coelho M.A."/>
            <person name="David-Palma M."/>
            <person name="Shea T."/>
            <person name="Bowers K."/>
            <person name="McGinley-Smith S."/>
            <person name="Mohammad A.W."/>
            <person name="Gnirke A."/>
            <person name="Yurkov A.M."/>
            <person name="Nowrousian M."/>
            <person name="Sun S."/>
            <person name="Cuomo C.A."/>
            <person name="Heitman J."/>
        </authorList>
    </citation>
    <scope>NUCLEOTIDE SEQUENCE [LARGE SCALE GENOMIC DNA]</scope>
    <source>
        <strain evidence="1">CBS 11374</strain>
    </source>
</reference>
<name>A0ABZ1D532_9TREE</name>
<dbReference type="EMBL" id="CP141886">
    <property type="protein sequence ID" value="WRT67737.1"/>
    <property type="molecule type" value="Genomic_DNA"/>
</dbReference>
<organism evidence="1 2">
    <name type="scientific">Kwoniella shivajii</name>
    <dbReference type="NCBI Taxonomy" id="564305"/>
    <lineage>
        <taxon>Eukaryota</taxon>
        <taxon>Fungi</taxon>
        <taxon>Dikarya</taxon>
        <taxon>Basidiomycota</taxon>
        <taxon>Agaricomycotina</taxon>
        <taxon>Tremellomycetes</taxon>
        <taxon>Tremellales</taxon>
        <taxon>Cryptococcaceae</taxon>
        <taxon>Kwoniella</taxon>
    </lineage>
</organism>
<protein>
    <submittedName>
        <fullName evidence="1">Uncharacterized protein</fullName>
    </submittedName>
</protein>
<evidence type="ECO:0000313" key="2">
    <source>
        <dbReference type="Proteomes" id="UP001329825"/>
    </source>
</evidence>
<dbReference type="GeneID" id="87956840"/>
<gene>
    <name evidence="1" type="ORF">IL334_004709</name>
</gene>
<dbReference type="RefSeq" id="XP_062792477.1">
    <property type="nucleotide sequence ID" value="XM_062936426.1"/>
</dbReference>
<evidence type="ECO:0000313" key="1">
    <source>
        <dbReference type="EMBL" id="WRT67737.1"/>
    </source>
</evidence>
<accession>A0ABZ1D532</accession>
<sequence length="271" mass="32169">MYHSDSSFSLIQFDGDEVEERIDEGDCVGRLTDESSITRLTNRGFIASAPKFHPCPSNKEWKSKYQYLRYNRTWKSDDVIIDSMTNHVTGGWSHKNKNHAIGGNSSLSSSSLWISTSSDFQWLIWEIVRRLVKLRRDKVETHLIQKCEHISRNYKGLKPIHVDPSPHIEDKVIEHNHYPFQTVYDVASNFVRASSEILFYGRIFDKNIIESTVWTKWDTGFQLPDYCYIPRKYWNYRNPWFDRLVWDTNDSSSEAKFKMERRRIQLENSRR</sequence>
<keyword evidence="2" id="KW-1185">Reference proteome</keyword>
<proteinExistence type="predicted"/>